<dbReference type="EMBL" id="JAFEMO010000007">
    <property type="protein sequence ID" value="KAH7567795.1"/>
    <property type="molecule type" value="Genomic_DNA"/>
</dbReference>
<dbReference type="Proteomes" id="UP000827721">
    <property type="component" value="Unassembled WGS sequence"/>
</dbReference>
<name>A0ABQ8HTY1_9ROSI</name>
<accession>A0ABQ8HTY1</accession>
<evidence type="ECO:0000313" key="2">
    <source>
        <dbReference type="Proteomes" id="UP000827721"/>
    </source>
</evidence>
<organism evidence="1 2">
    <name type="scientific">Xanthoceras sorbifolium</name>
    <dbReference type="NCBI Taxonomy" id="99658"/>
    <lineage>
        <taxon>Eukaryota</taxon>
        <taxon>Viridiplantae</taxon>
        <taxon>Streptophyta</taxon>
        <taxon>Embryophyta</taxon>
        <taxon>Tracheophyta</taxon>
        <taxon>Spermatophyta</taxon>
        <taxon>Magnoliopsida</taxon>
        <taxon>eudicotyledons</taxon>
        <taxon>Gunneridae</taxon>
        <taxon>Pentapetalae</taxon>
        <taxon>rosids</taxon>
        <taxon>malvids</taxon>
        <taxon>Sapindales</taxon>
        <taxon>Sapindaceae</taxon>
        <taxon>Xanthoceroideae</taxon>
        <taxon>Xanthoceras</taxon>
    </lineage>
</organism>
<protein>
    <submittedName>
        <fullName evidence="1">Uncharacterized protein</fullName>
    </submittedName>
</protein>
<reference evidence="1 2" key="1">
    <citation type="submission" date="2021-02" db="EMBL/GenBank/DDBJ databases">
        <title>Plant Genome Project.</title>
        <authorList>
            <person name="Zhang R.-G."/>
        </authorList>
    </citation>
    <scope>NUCLEOTIDE SEQUENCE [LARGE SCALE GENOMIC DNA]</scope>
    <source>
        <tissue evidence="1">Leaves</tissue>
    </source>
</reference>
<gene>
    <name evidence="1" type="ORF">JRO89_XS07G0151000</name>
</gene>
<keyword evidence="2" id="KW-1185">Reference proteome</keyword>
<evidence type="ECO:0000313" key="1">
    <source>
        <dbReference type="EMBL" id="KAH7567795.1"/>
    </source>
</evidence>
<proteinExistence type="predicted"/>
<sequence length="152" mass="17236">MGAEEEDEKRLNEKQRPNNIITQPQFLSWKRQKLFKSKSFALFKEGVSFLDYSSVMGLFDLLTEQYVHDNGQFLGTGSIQVLLNLHGDSVVISLTSRVYASKIANNEQDADASARKAEAARKRSEDIAAGTVKMNGRELFSHEPWVFDNTQY</sequence>
<comment type="caution">
    <text evidence="1">The sequence shown here is derived from an EMBL/GenBank/DDBJ whole genome shotgun (WGS) entry which is preliminary data.</text>
</comment>